<gene>
    <name evidence="1" type="ORF">WH47_00191</name>
</gene>
<organism evidence="1 2">
    <name type="scientific">Habropoda laboriosa</name>
    <dbReference type="NCBI Taxonomy" id="597456"/>
    <lineage>
        <taxon>Eukaryota</taxon>
        <taxon>Metazoa</taxon>
        <taxon>Ecdysozoa</taxon>
        <taxon>Arthropoda</taxon>
        <taxon>Hexapoda</taxon>
        <taxon>Insecta</taxon>
        <taxon>Pterygota</taxon>
        <taxon>Neoptera</taxon>
        <taxon>Endopterygota</taxon>
        <taxon>Hymenoptera</taxon>
        <taxon>Apocrita</taxon>
        <taxon>Aculeata</taxon>
        <taxon>Apoidea</taxon>
        <taxon>Anthophila</taxon>
        <taxon>Apidae</taxon>
        <taxon>Habropoda</taxon>
    </lineage>
</organism>
<name>A0A0L7R1H1_9HYME</name>
<dbReference type="OrthoDB" id="443524at2759"/>
<reference evidence="1 2" key="1">
    <citation type="submission" date="2015-07" db="EMBL/GenBank/DDBJ databases">
        <title>The genome of Habropoda laboriosa.</title>
        <authorList>
            <person name="Pan H."/>
            <person name="Kapheim K."/>
        </authorList>
    </citation>
    <scope>NUCLEOTIDE SEQUENCE [LARGE SCALE GENOMIC DNA]</scope>
    <source>
        <strain evidence="1">0110345459</strain>
    </source>
</reference>
<dbReference type="STRING" id="597456.A0A0L7R1H1"/>
<evidence type="ECO:0000313" key="2">
    <source>
        <dbReference type="Proteomes" id="UP000053825"/>
    </source>
</evidence>
<dbReference type="EMBL" id="KQ414667">
    <property type="protein sequence ID" value="KOC64688.1"/>
    <property type="molecule type" value="Genomic_DNA"/>
</dbReference>
<protein>
    <recommendedName>
        <fullName evidence="3">FAST kinase domain-containing protein 2</fullName>
    </recommendedName>
</protein>
<dbReference type="AlphaFoldDB" id="A0A0L7R1H1"/>
<accession>A0A0L7R1H1</accession>
<dbReference type="Proteomes" id="UP000053825">
    <property type="component" value="Unassembled WGS sequence"/>
</dbReference>
<sequence>MYNIIQTLRILIKWNIPQDTVLIQTLLQRIRASVNDLSVAKIMVVYYILHNLNKCPLTNSLFIALPHVFNNQAQIELNSESVNLMKALKFSTFIGDIQTGRYILSILNKNIRILRIENVIDIISALYIQPQRHYFQKLMNSITYVIKNNYQRLRLGDIETILYYISSSYTNETMAFYDEGLINVLVSAVSKSDVTFHVRITVLKYLNKMYYSNTPFLNDLIQACCNDTNYMRNCTLEDIYYITKAFVIADYELGENMQTILKEHIINLDCSTKSIIPVTFHLLSLNCYCPEFLERIFTFYNKMSIIDNETIQNILKLHWCIKLLYPSYNKVMLDENKLNKIENKKIHEKDNISLMERLKEACEGDKYVKSGLQTKWGQFVDCVVVIQPNGFLMDISNYDNITFIEELASLPECNKILFFIFPKRAYSVNVKNMLSTVKVQLKAIEQLPGYYPFVINPYLWENLSNKEKVLHLQQAIEQKCNNISNI</sequence>
<evidence type="ECO:0008006" key="3">
    <source>
        <dbReference type="Google" id="ProtNLM"/>
    </source>
</evidence>
<evidence type="ECO:0000313" key="1">
    <source>
        <dbReference type="EMBL" id="KOC64688.1"/>
    </source>
</evidence>
<proteinExistence type="predicted"/>
<keyword evidence="2" id="KW-1185">Reference proteome</keyword>